<dbReference type="OrthoDB" id="9809840at2"/>
<reference evidence="1 2" key="1">
    <citation type="submission" date="2018-08" db="EMBL/GenBank/DDBJ databases">
        <title>Genomic Encyclopedia of Type Strains, Phase IV (KMG-IV): sequencing the most valuable type-strain genomes for metagenomic binning, comparative biology and taxonomic classification.</title>
        <authorList>
            <person name="Goeker M."/>
        </authorList>
    </citation>
    <scope>NUCLEOTIDE SEQUENCE [LARGE SCALE GENOMIC DNA]</scope>
    <source>
        <strain evidence="1 2">DSM 23923</strain>
    </source>
</reference>
<dbReference type="Pfam" id="PF11303">
    <property type="entry name" value="DUF3105"/>
    <property type="match status" value="1"/>
</dbReference>
<protein>
    <submittedName>
        <fullName evidence="1">Uncharacterized protein DUF3105</fullName>
    </submittedName>
</protein>
<proteinExistence type="predicted"/>
<keyword evidence="2" id="KW-1185">Reference proteome</keyword>
<organism evidence="1 2">
    <name type="scientific">Pelolinea submarina</name>
    <dbReference type="NCBI Taxonomy" id="913107"/>
    <lineage>
        <taxon>Bacteria</taxon>
        <taxon>Bacillati</taxon>
        <taxon>Chloroflexota</taxon>
        <taxon>Anaerolineae</taxon>
        <taxon>Anaerolineales</taxon>
        <taxon>Anaerolineaceae</taxon>
        <taxon>Pelolinea</taxon>
    </lineage>
</organism>
<dbReference type="AlphaFoldDB" id="A0A3E0AFK4"/>
<evidence type="ECO:0000313" key="1">
    <source>
        <dbReference type="EMBL" id="REG10436.1"/>
    </source>
</evidence>
<name>A0A3E0AFK4_9CHLR</name>
<accession>A0A3E0AFK4</accession>
<dbReference type="InterPro" id="IPR021454">
    <property type="entry name" value="DUF3105"/>
</dbReference>
<dbReference type="EMBL" id="QUMS01000001">
    <property type="protein sequence ID" value="REG10436.1"/>
    <property type="molecule type" value="Genomic_DNA"/>
</dbReference>
<dbReference type="RefSeq" id="WP_116223618.1">
    <property type="nucleotide sequence ID" value="NZ_AP018437.1"/>
</dbReference>
<sequence>MSTKKNSYAKSKRGSLFSSGRNIIILLVLAGIGLTAFLAFDNAQTGEKVPIMSDTSHIPEGTDPNPYNSNPPTSGIHYPEDLKPGFYTENTYEYPEGYLVHNLEHGYIIFWYNCSLLSDTECNTLKSQIKAVMDEKNNFKLIAYPWQKTDVPLVLTSWGRILPMESFDSDAALDFYRRNINKAPEPHAD</sequence>
<gene>
    <name evidence="1" type="ORF">DFR64_0294</name>
</gene>
<comment type="caution">
    <text evidence="1">The sequence shown here is derived from an EMBL/GenBank/DDBJ whole genome shotgun (WGS) entry which is preliminary data.</text>
</comment>
<dbReference type="Proteomes" id="UP000256388">
    <property type="component" value="Unassembled WGS sequence"/>
</dbReference>
<evidence type="ECO:0000313" key="2">
    <source>
        <dbReference type="Proteomes" id="UP000256388"/>
    </source>
</evidence>